<reference evidence="2 3" key="1">
    <citation type="submission" date="2024-04" db="EMBL/GenBank/DDBJ databases">
        <title>Human intestinal bacterial collection.</title>
        <authorList>
            <person name="Pauvert C."/>
            <person name="Hitch T.C.A."/>
            <person name="Clavel T."/>
        </authorList>
    </citation>
    <scope>NUCLEOTIDE SEQUENCE [LARGE SCALE GENOMIC DNA]</scope>
    <source>
        <strain evidence="2 3">CLA-AA-H249</strain>
    </source>
</reference>
<protein>
    <submittedName>
        <fullName evidence="2">DUF5711 family protein</fullName>
    </submittedName>
</protein>
<feature type="transmembrane region" description="Helical" evidence="1">
    <location>
        <begin position="34"/>
        <end position="53"/>
    </location>
</feature>
<dbReference type="EMBL" id="JBBNIN010000018">
    <property type="protein sequence ID" value="MEQ2711752.1"/>
    <property type="molecule type" value="Genomic_DNA"/>
</dbReference>
<dbReference type="SUPFAM" id="SSF82171">
    <property type="entry name" value="DPP6 N-terminal domain-like"/>
    <property type="match status" value="1"/>
</dbReference>
<keyword evidence="1" id="KW-0472">Membrane</keyword>
<dbReference type="InterPro" id="IPR043765">
    <property type="entry name" value="DUF5711"/>
</dbReference>
<name>A0ABV1IZN3_9FIRM</name>
<organism evidence="2 3">
    <name type="scientific">Anaerostipes amylophilus</name>
    <dbReference type="NCBI Taxonomy" id="2981779"/>
    <lineage>
        <taxon>Bacteria</taxon>
        <taxon>Bacillati</taxon>
        <taxon>Bacillota</taxon>
        <taxon>Clostridia</taxon>
        <taxon>Lachnospirales</taxon>
        <taxon>Lachnospiraceae</taxon>
        <taxon>Anaerostipes</taxon>
    </lineage>
</organism>
<evidence type="ECO:0000313" key="3">
    <source>
        <dbReference type="Proteomes" id="UP001482154"/>
    </source>
</evidence>
<accession>A0ABV1IZN3</accession>
<dbReference type="Proteomes" id="UP001482154">
    <property type="component" value="Unassembled WGS sequence"/>
</dbReference>
<dbReference type="Pfam" id="PF18975">
    <property type="entry name" value="DUF5711"/>
    <property type="match status" value="1"/>
</dbReference>
<sequence>MEQKKKSGFSVYINSNENFQNALILEQRKKRYRIGLIIALMIVALCSILAYRYRTYHNIKVVKTISKDLTESFQSFSYKKGTICYSEDGIYFLDGKGNEKWNRTYSIKNPQASYCGNYIVIASKNGNEIALLDNDGQMKKFSVSYPIVDVEIAKQGVIALMLHGDKGNYIELYDAAQKKLVSIKVTASQNGYPMDIALSSDGQNLVVSYLVVDGINVKSRIAFYNFGMTGEEKGDQLIGGFDFKDCVISKVSYMSGSKVVAAADDKLIFFKTGKTISKNNTVEIRKTIKSIAVNDKYIAMVLENDTKSAQEKYQAVVYNKNGRNVMEHEFSSEYTKLLLGEKEIVLAGNYHFSVLNFAGHEMYQKDFKKRISNVSLTGKKRRYLITYEDNINLLELR</sequence>
<proteinExistence type="predicted"/>
<dbReference type="RefSeq" id="WP_215719239.1">
    <property type="nucleotide sequence ID" value="NZ_JBBNIN010000018.1"/>
</dbReference>
<evidence type="ECO:0000313" key="2">
    <source>
        <dbReference type="EMBL" id="MEQ2711752.1"/>
    </source>
</evidence>
<keyword evidence="1" id="KW-0812">Transmembrane</keyword>
<evidence type="ECO:0000256" key="1">
    <source>
        <dbReference type="SAM" id="Phobius"/>
    </source>
</evidence>
<keyword evidence="3" id="KW-1185">Reference proteome</keyword>
<gene>
    <name evidence="2" type="ORF">AAAU51_11290</name>
</gene>
<keyword evidence="1" id="KW-1133">Transmembrane helix</keyword>
<comment type="caution">
    <text evidence="2">The sequence shown here is derived from an EMBL/GenBank/DDBJ whole genome shotgun (WGS) entry which is preliminary data.</text>
</comment>